<dbReference type="Proteomes" id="UP001623330">
    <property type="component" value="Unassembled WGS sequence"/>
</dbReference>
<proteinExistence type="predicted"/>
<dbReference type="Pfam" id="PF20646">
    <property type="entry name" value="Hpf1_C"/>
    <property type="match status" value="9"/>
</dbReference>
<evidence type="ECO:0000313" key="3">
    <source>
        <dbReference type="EMBL" id="KAL3231212.1"/>
    </source>
</evidence>
<comment type="caution">
    <text evidence="3">The sequence shown here is derived from an EMBL/GenBank/DDBJ whole genome shotgun (WGS) entry which is preliminary data.</text>
</comment>
<feature type="signal peptide" evidence="2">
    <location>
        <begin position="1"/>
        <end position="20"/>
    </location>
</feature>
<organism evidence="3 4">
    <name type="scientific">Nakaseomyces bracarensis</name>
    <dbReference type="NCBI Taxonomy" id="273131"/>
    <lineage>
        <taxon>Eukaryota</taxon>
        <taxon>Fungi</taxon>
        <taxon>Dikarya</taxon>
        <taxon>Ascomycota</taxon>
        <taxon>Saccharomycotina</taxon>
        <taxon>Saccharomycetes</taxon>
        <taxon>Saccharomycetales</taxon>
        <taxon>Saccharomycetaceae</taxon>
        <taxon>Nakaseomyces</taxon>
    </lineage>
</organism>
<accession>A0ABR4NSF4</accession>
<feature type="region of interest" description="Disordered" evidence="1">
    <location>
        <begin position="735"/>
        <end position="760"/>
    </location>
</feature>
<evidence type="ECO:0000256" key="1">
    <source>
        <dbReference type="SAM" id="MobiDB-lite"/>
    </source>
</evidence>
<evidence type="ECO:0000256" key="2">
    <source>
        <dbReference type="SAM" id="SignalP"/>
    </source>
</evidence>
<keyword evidence="4" id="KW-1185">Reference proteome</keyword>
<evidence type="ECO:0000313" key="4">
    <source>
        <dbReference type="Proteomes" id="UP001623330"/>
    </source>
</evidence>
<protein>
    <submittedName>
        <fullName evidence="3">Uncharacterized protein</fullName>
    </submittedName>
</protein>
<keyword evidence="2" id="KW-0732">Signal</keyword>
<gene>
    <name evidence="3" type="ORF">RNJ44_00851</name>
</gene>
<name>A0ABR4NSF4_9SACH</name>
<sequence>MNLISFHNLLVVLELTLALGQNILSDGTLTSDQIFTDKKNDNSDIILGDNGAEELMEKSSNIDSLVPSPTTVRIDHGNNVTEYEVISYWLTNKENGDEYTASSSSVYSPPAITTSTLTNKKEYYVEKDVISYFITTNEQREIITDRTVVKSSQVATIHSTLTYPQSDMTVYAVMIFSRETITGIDSTHVDWNAGYISYIVTPALRTFTTTNEKGYTEIDVQSYYVTYEQFHVYVTNTTYQHYTEMINEQSSDYTTVVTHTDGSVETDSVHYVNTTDSNGTTTVVPITSKIEGPGEHYSDYTTVVTHTDGSVETDSVHYVNTTDSNGATTVVPITSKIEGPGEHYSDYTTVVTHTDGSVETDSVHYVNTTDSNGATTVVPITSKIEGPGEHYSDYTTVVTHTDGSVETDSVHYVNTTDSNGISTVVPITSKIEGPGEHYSDYTTVVTHTDGSVETDSVHYVNTTDSNGISTVVPITSKIEGPGEHYSDYTTVVTHTDGSVETDSVHYVNTTDSNGISTVVPITSKIEGPGEHYSDYTTVVTHTDGSVETDSVHYVNTTDSNGATTVVPITSKIEGPGEHYSDYTTVVTHTDGSVETDSVHFVTTIDSAGKPVVFTSTFQIGCSNDGDNNGGNPSFSSSSIDRGKDNYTTSMIHSDGSIDTEVAQHVTTRNTADNIIMTAVTELPASTIENTGYVSNGETIHKEIIISLYTDSDGHIATFTWTKLYKTLASANSVSLSSEQQSSTRLSTTSSTNSLKSVTPANIPSSSGTAINNFNDQLTVITTNGQELTAVVSDVTTTDDNGNPITPTKIVPTTLASSGPISVTSVTYGSHPTSQSIISPDIGSQQLHNAAISVDTVPLHFYLFSLVALLLI</sequence>
<reference evidence="3 4" key="1">
    <citation type="submission" date="2024-05" db="EMBL/GenBank/DDBJ databases">
        <title>Long read based assembly of the Candida bracarensis genome reveals expanded adhesin content.</title>
        <authorList>
            <person name="Marcet-Houben M."/>
            <person name="Ksiezopolska E."/>
            <person name="Gabaldon T."/>
        </authorList>
    </citation>
    <scope>NUCLEOTIDE SEQUENCE [LARGE SCALE GENOMIC DNA]</scope>
    <source>
        <strain evidence="3 4">CBM6</strain>
    </source>
</reference>
<dbReference type="InterPro" id="IPR049451">
    <property type="entry name" value="AWP2-like_YTTT_rpt"/>
</dbReference>
<feature type="compositionally biased region" description="Low complexity" evidence="1">
    <location>
        <begin position="735"/>
        <end position="758"/>
    </location>
</feature>
<feature type="chain" id="PRO_5047208606" evidence="2">
    <location>
        <begin position="21"/>
        <end position="871"/>
    </location>
</feature>
<dbReference type="EMBL" id="JBEVYD010000008">
    <property type="protein sequence ID" value="KAL3231212.1"/>
    <property type="molecule type" value="Genomic_DNA"/>
</dbReference>